<evidence type="ECO:0000313" key="1">
    <source>
        <dbReference type="EMBL" id="MCD1294667.1"/>
    </source>
</evidence>
<dbReference type="EMBL" id="PGCK01000004">
    <property type="protein sequence ID" value="MCD1294667.1"/>
    <property type="molecule type" value="Genomic_DNA"/>
</dbReference>
<organism evidence="1 2">
    <name type="scientific">Methanooceanicella nereidis</name>
    <dbReference type="NCBI Taxonomy" id="2052831"/>
    <lineage>
        <taxon>Archaea</taxon>
        <taxon>Methanobacteriati</taxon>
        <taxon>Methanobacteriota</taxon>
        <taxon>Stenosarchaea group</taxon>
        <taxon>Methanomicrobia</taxon>
        <taxon>Methanocellales</taxon>
        <taxon>Methanocellaceae</taxon>
        <taxon>Methanooceanicella</taxon>
    </lineage>
</organism>
<gene>
    <name evidence="1" type="ORF">CUJ83_06595</name>
</gene>
<sequence>MLFKPEDKNPYIFNGKPLKDFQDLKDYLVAFTEREAIWVASWIEYLGDEETASRIRRKPKNFKNIIYDRYNELSPHI</sequence>
<accession>A0AAP2RCN1</accession>
<comment type="caution">
    <text evidence="1">The sequence shown here is derived from an EMBL/GenBank/DDBJ whole genome shotgun (WGS) entry which is preliminary data.</text>
</comment>
<dbReference type="AlphaFoldDB" id="A0AAP2RCN1"/>
<dbReference type="Proteomes" id="UP001320159">
    <property type="component" value="Unassembled WGS sequence"/>
</dbReference>
<protein>
    <submittedName>
        <fullName evidence="1">Uncharacterized protein</fullName>
    </submittedName>
</protein>
<name>A0AAP2RCN1_9EURY</name>
<reference evidence="1 2" key="1">
    <citation type="submission" date="2017-11" db="EMBL/GenBank/DDBJ databases">
        <title>Isolation and Characterization of Family Methanocellaceae Species from Potential Methane Hydrate Area Offshore Southwestern Taiwan.</title>
        <authorList>
            <person name="Zhang W.-L."/>
            <person name="Chen W.-C."/>
            <person name="Lai M.-C."/>
            <person name="Chen S.-C."/>
        </authorList>
    </citation>
    <scope>NUCLEOTIDE SEQUENCE [LARGE SCALE GENOMIC DNA]</scope>
    <source>
        <strain evidence="1 2">CWC-04</strain>
    </source>
</reference>
<keyword evidence="2" id="KW-1185">Reference proteome</keyword>
<evidence type="ECO:0000313" key="2">
    <source>
        <dbReference type="Proteomes" id="UP001320159"/>
    </source>
</evidence>
<proteinExistence type="predicted"/>